<evidence type="ECO:0000256" key="3">
    <source>
        <dbReference type="ARBA" id="ARBA00022729"/>
    </source>
</evidence>
<evidence type="ECO:0000256" key="6">
    <source>
        <dbReference type="ARBA" id="ARBA00023180"/>
    </source>
</evidence>
<keyword evidence="3 7" id="KW-0732">Signal</keyword>
<evidence type="ECO:0000256" key="2">
    <source>
        <dbReference type="ARBA" id="ARBA00022723"/>
    </source>
</evidence>
<comment type="caution">
    <text evidence="10">The sequence shown here is derived from an EMBL/GenBank/DDBJ whole genome shotgun (WGS) entry which is preliminary data.</text>
</comment>
<evidence type="ECO:0000259" key="9">
    <source>
        <dbReference type="SMART" id="SM00560"/>
    </source>
</evidence>
<evidence type="ECO:0000256" key="5">
    <source>
        <dbReference type="ARBA" id="ARBA00023157"/>
    </source>
</evidence>
<name>A0AAW8R2A5_9ALTE</name>
<accession>A0AAW8R2A5</accession>
<dbReference type="PANTHER" id="PTHR19277:SF125">
    <property type="entry name" value="B6"/>
    <property type="match status" value="1"/>
</dbReference>
<evidence type="ECO:0000256" key="4">
    <source>
        <dbReference type="ARBA" id="ARBA00022837"/>
    </source>
</evidence>
<keyword evidence="11" id="KW-1185">Reference proteome</keyword>
<dbReference type="SMART" id="SM00560">
    <property type="entry name" value="LamGL"/>
    <property type="match status" value="2"/>
</dbReference>
<feature type="chain" id="PRO_5043443391" evidence="7">
    <location>
        <begin position="28"/>
        <end position="1633"/>
    </location>
</feature>
<dbReference type="PANTHER" id="PTHR19277">
    <property type="entry name" value="PENTRAXIN"/>
    <property type="match status" value="1"/>
</dbReference>
<evidence type="ECO:0000313" key="10">
    <source>
        <dbReference type="EMBL" id="MDT0582248.1"/>
    </source>
</evidence>
<keyword evidence="6" id="KW-0325">Glycoprotein</keyword>
<dbReference type="InterPro" id="IPR051360">
    <property type="entry name" value="Neuronal_Pentraxin_Related"/>
</dbReference>
<gene>
    <name evidence="10" type="ORF">RM544_06840</name>
</gene>
<evidence type="ECO:0000256" key="7">
    <source>
        <dbReference type="SAM" id="SignalP"/>
    </source>
</evidence>
<dbReference type="GO" id="GO:0046872">
    <property type="term" value="F:metal ion binding"/>
    <property type="evidence" value="ECO:0007669"/>
    <property type="project" value="UniProtKB-KW"/>
</dbReference>
<dbReference type="InterPro" id="IPR001759">
    <property type="entry name" value="PTX_dom"/>
</dbReference>
<organism evidence="10 11">
    <name type="scientific">Brumicola blandensis</name>
    <dbReference type="NCBI Taxonomy" id="3075611"/>
    <lineage>
        <taxon>Bacteria</taxon>
        <taxon>Pseudomonadati</taxon>
        <taxon>Pseudomonadota</taxon>
        <taxon>Gammaproteobacteria</taxon>
        <taxon>Alteromonadales</taxon>
        <taxon>Alteromonadaceae</taxon>
        <taxon>Brumicola</taxon>
    </lineage>
</organism>
<evidence type="ECO:0000259" key="8">
    <source>
        <dbReference type="SMART" id="SM00159"/>
    </source>
</evidence>
<feature type="signal peptide" evidence="7">
    <location>
        <begin position="1"/>
        <end position="27"/>
    </location>
</feature>
<dbReference type="Pfam" id="PF13385">
    <property type="entry name" value="Laminin_G_3"/>
    <property type="match status" value="4"/>
</dbReference>
<dbReference type="Proteomes" id="UP001249020">
    <property type="component" value="Unassembled WGS sequence"/>
</dbReference>
<keyword evidence="2" id="KW-0479">Metal-binding</keyword>
<dbReference type="InterPro" id="IPR006558">
    <property type="entry name" value="LamG-like"/>
</dbReference>
<dbReference type="Gene3D" id="2.60.120.200">
    <property type="match status" value="4"/>
</dbReference>
<feature type="domain" description="LamG-like jellyroll fold" evidence="9">
    <location>
        <begin position="773"/>
        <end position="918"/>
    </location>
</feature>
<dbReference type="InterPro" id="IPR046524">
    <property type="entry name" value="DUF6701"/>
</dbReference>
<reference evidence="10 11" key="1">
    <citation type="submission" date="2023-09" db="EMBL/GenBank/DDBJ databases">
        <authorList>
            <person name="Rey-Velasco X."/>
        </authorList>
    </citation>
    <scope>NUCLEOTIDE SEQUENCE [LARGE SCALE GENOMIC DNA]</scope>
    <source>
        <strain evidence="10 11">W409</strain>
    </source>
</reference>
<evidence type="ECO:0000256" key="1">
    <source>
        <dbReference type="ARBA" id="ARBA00001913"/>
    </source>
</evidence>
<dbReference type="EMBL" id="JAVRIE010000002">
    <property type="protein sequence ID" value="MDT0582248.1"/>
    <property type="molecule type" value="Genomic_DNA"/>
</dbReference>
<dbReference type="SUPFAM" id="SSF49899">
    <property type="entry name" value="Concanavalin A-like lectins/glucanases"/>
    <property type="match status" value="4"/>
</dbReference>
<sequence length="1633" mass="173332">MKYRHLRLGLPLFASVCFLFLSSSAFAAKLAEYRFDESVYNGTAGEVIDSHGNFHGRAVNAQPTEGKICTAVDLSASGISDYVILDPATFDNRDDFTVSLWVKTTKTGNQSLLSGAATGQDNEMLMWFPSHTSFQPYLKGGTLNTISVTSFADNNWHHLLWTRTNDQNCLYRDSVFQGCTTLTTDSVTVESLLLGQEQDSVGGSLVSSQAVEGLIDELVIYDNALTQSEINTLYNNQNAGLNDDGSSRTCPLPEPIAEFRFEDLSWNNVAGEVTDSSGNGNDGRALRGSTLAETSPALTGNPGTCGYAFQNDGSIQVTGLPVDTSTIGAKTTVTFWMNWDGTNNVMPIGWNFHDIWMTSGLMGFNTWNNDLRGISTSGFANTWRHVAVEFTNGSVDSNKIFIDGIEQSLTQYNNANTSRAYVNSELRIGGVSNSTQYDFHGSIDEVRVYNGALTSAQIQTIMAERHPCTVEEAVLEYRFDEFSWNGTSGEVIDRAPNAIDGVAVGDADTIFDGQVCGAGTFDGTGDYVDVTGFDTYLRDTASVAYWFKTTQTGSNTAWVAPGILGLEVAGNGDDIFWGYLDASGHLRMQKGNGSSTRSDSPVNDGNWQHVVMTWNADSGATQMFINGVLEDTANSESGIVTSSFSSIGRIDGSNSALNFIGEVDEVLAFDSILSATDVNDIYTNQLNGRNYDGTERECKVPLAEYRLEESSWTGAAAEVEDQVGNFDAQAINGAVTATDTPAIVGNPGTCGFGEFDGSNDYIALPNSFPNLTDSFTVTAWINPSNLSAGSRIFIDDEQDNGQTRGYGFSLGDPGSGRLRFYSRNVSPISVDTPAVISADTWSFVTIVHDAANKTRQIYVNGVAQSLNGGSSISTYTGSWGEDDGPATIGGETDSGETNSRFTGKIDEVRVYTGALTQTEIASVYAETHACAIPVVHHYEISHDGQGLTCDAETVTIRACADASCSSLSAQATSLNVLADGAIVATPTFVGSTTISFNNTDVETVTMSISSPSIAASNPTVCDDGSGSSCDIVFADAGFRFLSGTSNSTIIPNQTSGIVFGEALKVQAVENTDGVCTGIFSGNRTIELAQENVNPGGTSGLSFNVDGSPIAKHSGSTSVTLNFDSDSIATIPNPAYLDAGQIRLRANYSVGGVNLSGSSNAFWVSPANFVISAESGGNALNGASASASTTHPAGDNFDFVVSAYNGASTPQITQNYSPGQLQLRLSRTGPTLSVSENGRLNYSASGSVISSVGASFENVNLTNFVSGVSSFNGARYSEVGLINVDIQDNNYGNEGIIVPANAIDIGRFVPAYFTQTVVDNGSLVANYASGTDFTAYIGQMDELDATKGAISYLSKPTYAITAYNRQGEITRNYYQDSEGSVNDFMNLTSANISVTVPTADEAALGVDSTALAVNATMNAGTLSQNDLTVLPTVTALPKGVLHYQLADTDHFVYPRSANSLVAPFTSDIDFAVSAITDGDGVSATSVSAASPTGVELRFGRMNIENSFGPETSDFPQQMKIEYFDGDTFIVSTSDSLSSFDPARIVLSNISLDPALSDVLGSSGTFIGGKAQSILLEATGAGNQGEIGVTYEALDWFTYDWDSDGNFGDDPSAVATFGIYRGNDRTIHWREVFND</sequence>
<protein>
    <submittedName>
        <fullName evidence="10">LamG-like jellyroll fold domain-containing protein</fullName>
    </submittedName>
</protein>
<comment type="cofactor">
    <cofactor evidence="1">
        <name>Ca(2+)</name>
        <dbReference type="ChEBI" id="CHEBI:29108"/>
    </cofactor>
</comment>
<keyword evidence="4" id="KW-0106">Calcium</keyword>
<feature type="domain" description="Pentraxin (PTX)" evidence="8">
    <location>
        <begin position="71"/>
        <end position="253"/>
    </location>
</feature>
<feature type="domain" description="LamG-like jellyroll fold" evidence="9">
    <location>
        <begin position="539"/>
        <end position="676"/>
    </location>
</feature>
<dbReference type="RefSeq" id="WP_311361022.1">
    <property type="nucleotide sequence ID" value="NZ_JAVRIE010000002.1"/>
</dbReference>
<evidence type="ECO:0000313" key="11">
    <source>
        <dbReference type="Proteomes" id="UP001249020"/>
    </source>
</evidence>
<dbReference type="InterPro" id="IPR013320">
    <property type="entry name" value="ConA-like_dom_sf"/>
</dbReference>
<proteinExistence type="predicted"/>
<dbReference type="SMART" id="SM00159">
    <property type="entry name" value="PTX"/>
    <property type="match status" value="1"/>
</dbReference>
<keyword evidence="5" id="KW-1015">Disulfide bond</keyword>
<dbReference type="Pfam" id="PF20419">
    <property type="entry name" value="DUF6701"/>
    <property type="match status" value="1"/>
</dbReference>